<dbReference type="PANTHER" id="PTHR14552:SF21">
    <property type="entry name" value="DCTP PYROPHOSPHATASE 1"/>
    <property type="match status" value="1"/>
</dbReference>
<dbReference type="Gene3D" id="1.10.287.1080">
    <property type="entry name" value="MazG-like"/>
    <property type="match status" value="1"/>
</dbReference>
<accession>A0AAD2A1S3</accession>
<dbReference type="EMBL" id="OU503050">
    <property type="protein sequence ID" value="CAI9777022.1"/>
    <property type="molecule type" value="Genomic_DNA"/>
</dbReference>
<evidence type="ECO:0008006" key="3">
    <source>
        <dbReference type="Google" id="ProtNLM"/>
    </source>
</evidence>
<dbReference type="CDD" id="cd11537">
    <property type="entry name" value="NTP-PPase_RS21-C6_like"/>
    <property type="match status" value="1"/>
</dbReference>
<organism evidence="1 2">
    <name type="scientific">Fraxinus pennsylvanica</name>
    <dbReference type="NCBI Taxonomy" id="56036"/>
    <lineage>
        <taxon>Eukaryota</taxon>
        <taxon>Viridiplantae</taxon>
        <taxon>Streptophyta</taxon>
        <taxon>Embryophyta</taxon>
        <taxon>Tracheophyta</taxon>
        <taxon>Spermatophyta</taxon>
        <taxon>Magnoliopsida</taxon>
        <taxon>eudicotyledons</taxon>
        <taxon>Gunneridae</taxon>
        <taxon>Pentapetalae</taxon>
        <taxon>asterids</taxon>
        <taxon>lamiids</taxon>
        <taxon>Lamiales</taxon>
        <taxon>Oleaceae</taxon>
        <taxon>Oleeae</taxon>
        <taxon>Fraxinus</taxon>
    </lineage>
</organism>
<dbReference type="AlphaFoldDB" id="A0AAD2A1S3"/>
<name>A0AAD2A1S3_9LAMI</name>
<gene>
    <name evidence="1" type="ORF">FPE_LOCUS24452</name>
</gene>
<dbReference type="GO" id="GO:0009143">
    <property type="term" value="P:nucleoside triphosphate catabolic process"/>
    <property type="evidence" value="ECO:0007669"/>
    <property type="project" value="InterPro"/>
</dbReference>
<sequence>MKGASGEGGLTLEELKEKMAFFAKERDWDQLRSPRNLLLALWKGEVRRGLPDWDEQEKLHLGEELSDVLLYLVRLSDICGIDLDKAALRKIELNAIKYPISLCKGSSQKHNQIKTSPGTVPDDAATTIARAAAGFKDGRIVGQKRVMQRRRDFYLFWWWLTVADLMVEADVKWFLWFEFLCWRCGARCDGGFDVDGGGNVTGCGWCFSGGMGHGCC</sequence>
<dbReference type="SUPFAM" id="SSF101386">
    <property type="entry name" value="all-alpha NTP pyrophosphatases"/>
    <property type="match status" value="1"/>
</dbReference>
<evidence type="ECO:0000313" key="1">
    <source>
        <dbReference type="EMBL" id="CAI9777022.1"/>
    </source>
</evidence>
<proteinExistence type="predicted"/>
<dbReference type="InterPro" id="IPR025984">
    <property type="entry name" value="DCTPP"/>
</dbReference>
<reference evidence="1" key="1">
    <citation type="submission" date="2023-05" db="EMBL/GenBank/DDBJ databases">
        <authorList>
            <person name="Huff M."/>
        </authorList>
    </citation>
    <scope>NUCLEOTIDE SEQUENCE</scope>
</reference>
<keyword evidence="2" id="KW-1185">Reference proteome</keyword>
<dbReference type="GO" id="GO:0047429">
    <property type="term" value="F:nucleoside triphosphate diphosphatase activity"/>
    <property type="evidence" value="ECO:0007669"/>
    <property type="project" value="InterPro"/>
</dbReference>
<evidence type="ECO:0000313" key="2">
    <source>
        <dbReference type="Proteomes" id="UP000834106"/>
    </source>
</evidence>
<dbReference type="PANTHER" id="PTHR14552">
    <property type="match status" value="1"/>
</dbReference>
<protein>
    <recommendedName>
        <fullName evidence="3">dCTP pyrophosphatase 1</fullName>
    </recommendedName>
</protein>
<dbReference type="Proteomes" id="UP000834106">
    <property type="component" value="Chromosome 15"/>
</dbReference>